<dbReference type="PROSITE" id="PS51257">
    <property type="entry name" value="PROKAR_LIPOPROTEIN"/>
    <property type="match status" value="1"/>
</dbReference>
<organism evidence="4 5">
    <name type="scientific">Anaerosporobacter mobilis DSM 15930</name>
    <dbReference type="NCBI Taxonomy" id="1120996"/>
    <lineage>
        <taxon>Bacteria</taxon>
        <taxon>Bacillati</taxon>
        <taxon>Bacillota</taxon>
        <taxon>Clostridia</taxon>
        <taxon>Lachnospirales</taxon>
        <taxon>Lachnospiraceae</taxon>
        <taxon>Anaerosporobacter</taxon>
    </lineage>
</organism>
<gene>
    <name evidence="4" type="ORF">SAMN02746066_00129</name>
</gene>
<dbReference type="Proteomes" id="UP000184038">
    <property type="component" value="Unassembled WGS sequence"/>
</dbReference>
<evidence type="ECO:0000313" key="5">
    <source>
        <dbReference type="Proteomes" id="UP000184038"/>
    </source>
</evidence>
<keyword evidence="2" id="KW-0732">Signal</keyword>
<dbReference type="InterPro" id="IPR019606">
    <property type="entry name" value="GerMN"/>
</dbReference>
<feature type="domain" description="GerMN" evidence="3">
    <location>
        <begin position="138"/>
        <end position="221"/>
    </location>
</feature>
<evidence type="ECO:0000313" key="4">
    <source>
        <dbReference type="EMBL" id="SHL94026.1"/>
    </source>
</evidence>
<dbReference type="SMART" id="SM00909">
    <property type="entry name" value="Germane"/>
    <property type="match status" value="1"/>
</dbReference>
<dbReference type="STRING" id="1120996.SAMN02746066_00129"/>
<reference evidence="4 5" key="1">
    <citation type="submission" date="2016-11" db="EMBL/GenBank/DDBJ databases">
        <authorList>
            <person name="Jaros S."/>
            <person name="Januszkiewicz K."/>
            <person name="Wedrychowicz H."/>
        </authorList>
    </citation>
    <scope>NUCLEOTIDE SEQUENCE [LARGE SCALE GENOMIC DNA]</scope>
    <source>
        <strain evidence="4 5">DSM 15930</strain>
    </source>
</reference>
<protein>
    <submittedName>
        <fullName evidence="4">Sporulation and spore germination</fullName>
    </submittedName>
</protein>
<keyword evidence="5" id="KW-1185">Reference proteome</keyword>
<dbReference type="EMBL" id="FRCP01000005">
    <property type="protein sequence ID" value="SHL94026.1"/>
    <property type="molecule type" value="Genomic_DNA"/>
</dbReference>
<evidence type="ECO:0000256" key="2">
    <source>
        <dbReference type="SAM" id="SignalP"/>
    </source>
</evidence>
<evidence type="ECO:0000259" key="3">
    <source>
        <dbReference type="SMART" id="SM00909"/>
    </source>
</evidence>
<sequence>MKKKRILTLVTIASISVLAVTGCKKKDDVINNNQVNESVDTTNKLTDDEIDGADTNVDATEDGKTDSSDTQAGVNGEETTPDESTTNQDSSTNGTDKDTSSKDNEKSEIELPIYTINDESLETEDVIAYVSADTKITAEVIVDEVVKAFSANSYEVKIESVSQEGDTVVVNFKKDSAPVSGVGASVEIATLDSISYSLLDNLSTCKKVIFRVDGEAYTSGHNEYGINEPYITGNTN</sequence>
<feature type="region of interest" description="Disordered" evidence="1">
    <location>
        <begin position="41"/>
        <end position="111"/>
    </location>
</feature>
<dbReference type="AlphaFoldDB" id="A0A1M7ER32"/>
<dbReference type="RefSeq" id="WP_073281707.1">
    <property type="nucleotide sequence ID" value="NZ_FRCP01000005.1"/>
</dbReference>
<feature type="chain" id="PRO_5039531951" evidence="2">
    <location>
        <begin position="20"/>
        <end position="236"/>
    </location>
</feature>
<dbReference type="OrthoDB" id="2046760at2"/>
<accession>A0A1M7ER32</accession>
<feature type="signal peptide" evidence="2">
    <location>
        <begin position="1"/>
        <end position="19"/>
    </location>
</feature>
<evidence type="ECO:0000256" key="1">
    <source>
        <dbReference type="SAM" id="MobiDB-lite"/>
    </source>
</evidence>
<proteinExistence type="predicted"/>
<name>A0A1M7ER32_9FIRM</name>
<feature type="compositionally biased region" description="Basic and acidic residues" evidence="1">
    <location>
        <begin position="95"/>
        <end position="109"/>
    </location>
</feature>
<feature type="compositionally biased region" description="Polar residues" evidence="1">
    <location>
        <begin position="82"/>
        <end position="94"/>
    </location>
</feature>